<dbReference type="AlphaFoldDB" id="A0A1G1WJX6"/>
<accession>A0A1G1WJX6</accession>
<protein>
    <recommendedName>
        <fullName evidence="4">Type II secretion system protein GspG C-terminal domain-containing protein</fullName>
    </recommendedName>
</protein>
<gene>
    <name evidence="2" type="ORF">A2Z42_00060</name>
</gene>
<dbReference type="Gene3D" id="3.30.700.10">
    <property type="entry name" value="Glycoprotein, Type 4 Pilin"/>
    <property type="match status" value="1"/>
</dbReference>
<feature type="transmembrane region" description="Helical" evidence="1">
    <location>
        <begin position="20"/>
        <end position="37"/>
    </location>
</feature>
<dbReference type="EMBL" id="MHCU01000016">
    <property type="protein sequence ID" value="OGY27993.1"/>
    <property type="molecule type" value="Genomic_DNA"/>
</dbReference>
<sequence>MIFSPIDLIRSSKGISLIKIIILVPFLFAGLNAYAYFNPDFTLSRYTIPHLLAGFNDDRRKADMEKIQAVVEKFYDDNGEYPGRDGWCGRIVTVLHPEVKDDISGYFDKGGIPQDPAFAGTSKDYFYHREDRNSYVLMAVIENPPSGAQTYNYEGCHDWPGEGVYNYQLSGLR</sequence>
<evidence type="ECO:0000313" key="3">
    <source>
        <dbReference type="Proteomes" id="UP000176645"/>
    </source>
</evidence>
<evidence type="ECO:0000256" key="1">
    <source>
        <dbReference type="SAM" id="Phobius"/>
    </source>
</evidence>
<proteinExistence type="predicted"/>
<evidence type="ECO:0008006" key="4">
    <source>
        <dbReference type="Google" id="ProtNLM"/>
    </source>
</evidence>
<reference evidence="2 3" key="1">
    <citation type="journal article" date="2016" name="Nat. Commun.">
        <title>Thousands of microbial genomes shed light on interconnected biogeochemical processes in an aquifer system.</title>
        <authorList>
            <person name="Anantharaman K."/>
            <person name="Brown C.T."/>
            <person name="Hug L.A."/>
            <person name="Sharon I."/>
            <person name="Castelle C.J."/>
            <person name="Probst A.J."/>
            <person name="Thomas B.C."/>
            <person name="Singh A."/>
            <person name="Wilkins M.J."/>
            <person name="Karaoz U."/>
            <person name="Brodie E.L."/>
            <person name="Williams K.H."/>
            <person name="Hubbard S.S."/>
            <person name="Banfield J.F."/>
        </authorList>
    </citation>
    <scope>NUCLEOTIDE SEQUENCE [LARGE SCALE GENOMIC DNA]</scope>
</reference>
<comment type="caution">
    <text evidence="2">The sequence shown here is derived from an EMBL/GenBank/DDBJ whole genome shotgun (WGS) entry which is preliminary data.</text>
</comment>
<keyword evidence="1" id="KW-1133">Transmembrane helix</keyword>
<name>A0A1G1WJX6_9BACT</name>
<evidence type="ECO:0000313" key="2">
    <source>
        <dbReference type="EMBL" id="OGY27993.1"/>
    </source>
</evidence>
<organism evidence="2 3">
    <name type="scientific">Candidatus Woykebacteria bacterium RBG_19FT_COMBO_43_10</name>
    <dbReference type="NCBI Taxonomy" id="1802598"/>
    <lineage>
        <taxon>Bacteria</taxon>
        <taxon>Candidatus Woykeibacteriota</taxon>
    </lineage>
</organism>
<keyword evidence="1" id="KW-0812">Transmembrane</keyword>
<dbReference type="Proteomes" id="UP000176645">
    <property type="component" value="Unassembled WGS sequence"/>
</dbReference>
<keyword evidence="1" id="KW-0472">Membrane</keyword>